<gene>
    <name evidence="3" type="primary">LOC110778355</name>
</gene>
<dbReference type="InterPro" id="IPR005162">
    <property type="entry name" value="Retrotrans_gag_dom"/>
</dbReference>
<organism evidence="2 3">
    <name type="scientific">Spinacia oleracea</name>
    <name type="common">Spinach</name>
    <dbReference type="NCBI Taxonomy" id="3562"/>
    <lineage>
        <taxon>Eukaryota</taxon>
        <taxon>Viridiplantae</taxon>
        <taxon>Streptophyta</taxon>
        <taxon>Embryophyta</taxon>
        <taxon>Tracheophyta</taxon>
        <taxon>Spermatophyta</taxon>
        <taxon>Magnoliopsida</taxon>
        <taxon>eudicotyledons</taxon>
        <taxon>Gunneridae</taxon>
        <taxon>Pentapetalae</taxon>
        <taxon>Caryophyllales</taxon>
        <taxon>Chenopodiaceae</taxon>
        <taxon>Chenopodioideae</taxon>
        <taxon>Anserineae</taxon>
        <taxon>Spinacia</taxon>
    </lineage>
</organism>
<dbReference type="OrthoDB" id="1752139at2759"/>
<accession>A0A9R0HX11</accession>
<dbReference type="Pfam" id="PF03732">
    <property type="entry name" value="Retrotrans_gag"/>
    <property type="match status" value="1"/>
</dbReference>
<name>A0A9R0HX11_SPIOL</name>
<reference evidence="2" key="1">
    <citation type="journal article" date="2021" name="Nat. Commun.">
        <title>Genomic analyses provide insights into spinach domestication and the genetic basis of agronomic traits.</title>
        <authorList>
            <person name="Cai X."/>
            <person name="Sun X."/>
            <person name="Xu C."/>
            <person name="Sun H."/>
            <person name="Wang X."/>
            <person name="Ge C."/>
            <person name="Zhang Z."/>
            <person name="Wang Q."/>
            <person name="Fei Z."/>
            <person name="Jiao C."/>
            <person name="Wang Q."/>
        </authorList>
    </citation>
    <scope>NUCLEOTIDE SEQUENCE [LARGE SCALE GENOMIC DNA]</scope>
    <source>
        <strain evidence="2">cv. Varoflay</strain>
    </source>
</reference>
<dbReference type="PANTHER" id="PTHR33223:SF10">
    <property type="entry name" value="AMINOTRANSFERASE-LIKE PLANT MOBILE DOMAIN-CONTAINING PROTEIN"/>
    <property type="match status" value="1"/>
</dbReference>
<proteinExistence type="predicted"/>
<keyword evidence="2" id="KW-1185">Reference proteome</keyword>
<dbReference type="PANTHER" id="PTHR33223">
    <property type="entry name" value="CCHC-TYPE DOMAIN-CONTAINING PROTEIN"/>
    <property type="match status" value="1"/>
</dbReference>
<evidence type="ECO:0000313" key="3">
    <source>
        <dbReference type="RefSeq" id="XP_021838603.1"/>
    </source>
</evidence>
<dbReference type="KEGG" id="soe:110778355"/>
<evidence type="ECO:0000313" key="2">
    <source>
        <dbReference type="Proteomes" id="UP000813463"/>
    </source>
</evidence>
<dbReference type="Proteomes" id="UP000813463">
    <property type="component" value="Chromosome 6"/>
</dbReference>
<reference evidence="3" key="2">
    <citation type="submission" date="2025-08" db="UniProtKB">
        <authorList>
            <consortium name="RefSeq"/>
        </authorList>
    </citation>
    <scope>IDENTIFICATION</scope>
    <source>
        <tissue evidence="3">Leaf</tissue>
    </source>
</reference>
<sequence>MNTPRWGKVKVSTIEAFDGTTDPEEHMAAYAAQMNVQTGCGATWCRYFPTTLKGLALIWFNKHVPKGSIKSYSELEKVFISKFAVGWRHQKTSVNLMAVRHGETETLRNYIKRFNEKFLKIHNLMDETKFAALLAGLQPDDFKFELIKSGVSNFEEAMEKAQK</sequence>
<dbReference type="GeneID" id="110778355"/>
<feature type="domain" description="Retrotransposon gag" evidence="1">
    <location>
        <begin position="47"/>
        <end position="139"/>
    </location>
</feature>
<dbReference type="AlphaFoldDB" id="A0A9R0HX11"/>
<protein>
    <recommendedName>
        <fullName evidence="1">Retrotransposon gag domain-containing protein</fullName>
    </recommendedName>
</protein>
<dbReference type="RefSeq" id="XP_021838603.1">
    <property type="nucleotide sequence ID" value="XM_021982911.1"/>
</dbReference>
<evidence type="ECO:0000259" key="1">
    <source>
        <dbReference type="Pfam" id="PF03732"/>
    </source>
</evidence>